<dbReference type="Proteomes" id="UP001057580">
    <property type="component" value="Chromosome"/>
</dbReference>
<dbReference type="RefSeq" id="WP_260594645.1">
    <property type="nucleotide sequence ID" value="NZ_CP104003.1"/>
</dbReference>
<feature type="domain" description="UspA" evidence="1">
    <location>
        <begin position="8"/>
        <end position="130"/>
    </location>
</feature>
<dbReference type="Gene3D" id="3.40.50.620">
    <property type="entry name" value="HUPs"/>
    <property type="match status" value="1"/>
</dbReference>
<evidence type="ECO:0000259" key="1">
    <source>
        <dbReference type="Pfam" id="PF00582"/>
    </source>
</evidence>
<dbReference type="InterPro" id="IPR014729">
    <property type="entry name" value="Rossmann-like_a/b/a_fold"/>
</dbReference>
<dbReference type="KEGG" id="ssai:N0B31_04490"/>
<dbReference type="EMBL" id="CP104003">
    <property type="protein sequence ID" value="UWM55545.1"/>
    <property type="molecule type" value="Genomic_DNA"/>
</dbReference>
<dbReference type="GeneID" id="74941654"/>
<proteinExistence type="predicted"/>
<sequence>MTDVIDGHVLVPVADPDDARATAAALVPYQPGRVTVFHVIEKGGGVPDKTPVEQSETLAAESLEAFRERFPDAELATDYRRDVVESIVEAGDRLDVDAIAFRPRGGPRIVQFLAGDRSLTLVTQANRPVVSLPDPDSEA</sequence>
<organism evidence="2 3">
    <name type="scientific">Salinirubellus salinus</name>
    <dbReference type="NCBI Taxonomy" id="1364945"/>
    <lineage>
        <taxon>Archaea</taxon>
        <taxon>Methanobacteriati</taxon>
        <taxon>Methanobacteriota</taxon>
        <taxon>Stenosarchaea group</taxon>
        <taxon>Halobacteria</taxon>
        <taxon>Halobacteriales</taxon>
        <taxon>Natronomonadaceae</taxon>
        <taxon>Salinirubellus</taxon>
    </lineage>
</organism>
<gene>
    <name evidence="2" type="ORF">N0B31_04490</name>
</gene>
<keyword evidence="3" id="KW-1185">Reference proteome</keyword>
<dbReference type="Pfam" id="PF00582">
    <property type="entry name" value="Usp"/>
    <property type="match status" value="1"/>
</dbReference>
<reference evidence="2" key="1">
    <citation type="submission" date="2022-09" db="EMBL/GenBank/DDBJ databases">
        <title>Diverse halophilic archaea isolated from saline environments.</title>
        <authorList>
            <person name="Cui H.-L."/>
        </authorList>
    </citation>
    <scope>NUCLEOTIDE SEQUENCE</scope>
    <source>
        <strain evidence="2">ZS-35-S2</strain>
    </source>
</reference>
<dbReference type="AlphaFoldDB" id="A0A9E7U5M1"/>
<evidence type="ECO:0000313" key="3">
    <source>
        <dbReference type="Proteomes" id="UP001057580"/>
    </source>
</evidence>
<dbReference type="InterPro" id="IPR006016">
    <property type="entry name" value="UspA"/>
</dbReference>
<evidence type="ECO:0000313" key="2">
    <source>
        <dbReference type="EMBL" id="UWM55545.1"/>
    </source>
</evidence>
<accession>A0A9E7U5M1</accession>
<dbReference type="SUPFAM" id="SSF52402">
    <property type="entry name" value="Adenine nucleotide alpha hydrolases-like"/>
    <property type="match status" value="1"/>
</dbReference>
<protein>
    <submittedName>
        <fullName evidence="2">Universal stress protein</fullName>
    </submittedName>
</protein>
<name>A0A9E7U5M1_9EURY</name>